<protein>
    <submittedName>
        <fullName evidence="5">3-oxoacyl-[acyl-carrier-protein] synthase II</fullName>
    </submittedName>
</protein>
<dbReference type="InterPro" id="IPR000794">
    <property type="entry name" value="Beta-ketoacyl_synthase"/>
</dbReference>
<dbReference type="SUPFAM" id="SSF53901">
    <property type="entry name" value="Thiolase-like"/>
    <property type="match status" value="1"/>
</dbReference>
<organism evidence="5 6">
    <name type="scientific">Streptomyces misionensis</name>
    <dbReference type="NCBI Taxonomy" id="67331"/>
    <lineage>
        <taxon>Bacteria</taxon>
        <taxon>Bacillati</taxon>
        <taxon>Actinomycetota</taxon>
        <taxon>Actinomycetes</taxon>
        <taxon>Kitasatosporales</taxon>
        <taxon>Streptomycetaceae</taxon>
        <taxon>Streptomyces</taxon>
    </lineage>
</organism>
<proteinExistence type="inferred from homology"/>
<evidence type="ECO:0000256" key="2">
    <source>
        <dbReference type="ARBA" id="ARBA00022679"/>
    </source>
</evidence>
<dbReference type="STRING" id="67331.SAMN04490357_3771"/>
<evidence type="ECO:0000313" key="5">
    <source>
        <dbReference type="EMBL" id="SED08603.1"/>
    </source>
</evidence>
<comment type="similarity">
    <text evidence="1 3">Belongs to the thiolase-like superfamily. Beta-ketoacyl-ACP synthases family.</text>
</comment>
<reference evidence="5 6" key="1">
    <citation type="submission" date="2016-10" db="EMBL/GenBank/DDBJ databases">
        <authorList>
            <person name="de Groot N.N."/>
        </authorList>
    </citation>
    <scope>NUCLEOTIDE SEQUENCE [LARGE SCALE GENOMIC DNA]</scope>
    <source>
        <strain evidence="5 6">DSM 40306</strain>
    </source>
</reference>
<gene>
    <name evidence="5" type="ORF">SAMN04490357_3771</name>
</gene>
<evidence type="ECO:0000256" key="1">
    <source>
        <dbReference type="ARBA" id="ARBA00008467"/>
    </source>
</evidence>
<dbReference type="PANTHER" id="PTHR11712:SF347">
    <property type="entry name" value="BETA KETOACYL-ACYL CARRIER PROTEIN SYNTHASE"/>
    <property type="match status" value="1"/>
</dbReference>
<sequence length="400" mass="41038">MTDASDSAERRVRHEWSDVADTATPELYVTGIGWETPLGNSVDDVWKKLLEGKSGITDTPSAIPVRSPLTAMVPTVSVSAEPHLRQQELAVRAAQAALADAGIPPDGPDTELILGTSYAGNLDDPDVPSLYDWARRTADRIGFPGAPLCVTTACSAGSDAVLMGAELIRSGRREVCVCVGVDVVTAAKRLGHSLLGTMSTEALRAFDTRHNGMVLGEGAGVLVLESAAHARHRSARVHAVLRGAGSANDAAGMTAPDPSGRSVCLAVERALTGSGLSTDDIAVVSAHGTGTPVNDAVESTSLRALFGTGPHGPVVYGTKGALGHSLGACGTIEAITLIKALSDREVPAVQGLETPMEDFPLPLPVGRPSPVPPGPGLSLTLGFGGFNTALLFSVPGGDDD</sequence>
<dbReference type="Proteomes" id="UP000182375">
    <property type="component" value="Unassembled WGS sequence"/>
</dbReference>
<evidence type="ECO:0000313" key="6">
    <source>
        <dbReference type="Proteomes" id="UP000182375"/>
    </source>
</evidence>
<dbReference type="PANTHER" id="PTHR11712">
    <property type="entry name" value="POLYKETIDE SYNTHASE-RELATED"/>
    <property type="match status" value="1"/>
</dbReference>
<dbReference type="InterPro" id="IPR016039">
    <property type="entry name" value="Thiolase-like"/>
</dbReference>
<feature type="domain" description="Ketosynthase family 3 (KS3)" evidence="4">
    <location>
        <begin position="24"/>
        <end position="394"/>
    </location>
</feature>
<accession>A0A1H4XSI2</accession>
<dbReference type="PROSITE" id="PS52004">
    <property type="entry name" value="KS3_2"/>
    <property type="match status" value="1"/>
</dbReference>
<dbReference type="AlphaFoldDB" id="A0A1H4XSI2"/>
<evidence type="ECO:0000259" key="4">
    <source>
        <dbReference type="PROSITE" id="PS52004"/>
    </source>
</evidence>
<dbReference type="GO" id="GO:0006633">
    <property type="term" value="P:fatty acid biosynthetic process"/>
    <property type="evidence" value="ECO:0007669"/>
    <property type="project" value="TreeGrafter"/>
</dbReference>
<name>A0A1H4XSI2_9ACTN</name>
<keyword evidence="2 3" id="KW-0808">Transferase</keyword>
<dbReference type="EMBL" id="FNTD01000004">
    <property type="protein sequence ID" value="SED08603.1"/>
    <property type="molecule type" value="Genomic_DNA"/>
</dbReference>
<dbReference type="Gene3D" id="3.40.47.10">
    <property type="match status" value="1"/>
</dbReference>
<evidence type="ECO:0000256" key="3">
    <source>
        <dbReference type="RuleBase" id="RU003694"/>
    </source>
</evidence>
<dbReference type="InterPro" id="IPR014031">
    <property type="entry name" value="Ketoacyl_synth_C"/>
</dbReference>
<dbReference type="InterPro" id="IPR020841">
    <property type="entry name" value="PKS_Beta-ketoAc_synthase_dom"/>
</dbReference>
<dbReference type="SMART" id="SM00825">
    <property type="entry name" value="PKS_KS"/>
    <property type="match status" value="1"/>
</dbReference>
<dbReference type="Pfam" id="PF02801">
    <property type="entry name" value="Ketoacyl-synt_C"/>
    <property type="match status" value="1"/>
</dbReference>
<dbReference type="Pfam" id="PF00109">
    <property type="entry name" value="ketoacyl-synt"/>
    <property type="match status" value="1"/>
</dbReference>
<dbReference type="InterPro" id="IPR014030">
    <property type="entry name" value="Ketoacyl_synth_N"/>
</dbReference>
<dbReference type="GO" id="GO:0004315">
    <property type="term" value="F:3-oxoacyl-[acyl-carrier-protein] synthase activity"/>
    <property type="evidence" value="ECO:0007669"/>
    <property type="project" value="TreeGrafter"/>
</dbReference>